<keyword evidence="9" id="KW-1185">Reference proteome</keyword>
<evidence type="ECO:0000259" key="6">
    <source>
        <dbReference type="PROSITE" id="PS50109"/>
    </source>
</evidence>
<feature type="modified residue" description="4-aspartylphosphate" evidence="4">
    <location>
        <position position="64"/>
    </location>
</feature>
<dbReference type="SUPFAM" id="SSF55874">
    <property type="entry name" value="ATPase domain of HSP90 chaperone/DNA topoisomerase II/histidine kinase"/>
    <property type="match status" value="1"/>
</dbReference>
<feature type="domain" description="Histidine kinase" evidence="6">
    <location>
        <begin position="182"/>
        <end position="312"/>
    </location>
</feature>
<keyword evidence="8" id="KW-0808">Transferase</keyword>
<dbReference type="PROSITE" id="PS50110">
    <property type="entry name" value="RESPONSE_REGULATORY"/>
    <property type="match status" value="1"/>
</dbReference>
<evidence type="ECO:0000256" key="4">
    <source>
        <dbReference type="PROSITE-ProRule" id="PRU00169"/>
    </source>
</evidence>
<dbReference type="SMART" id="SM00388">
    <property type="entry name" value="HisKA"/>
    <property type="match status" value="1"/>
</dbReference>
<dbReference type="SUPFAM" id="SSF52172">
    <property type="entry name" value="CheY-like"/>
    <property type="match status" value="1"/>
</dbReference>
<dbReference type="PANTHER" id="PTHR43547:SF2">
    <property type="entry name" value="HYBRID SIGNAL TRANSDUCTION HISTIDINE KINASE C"/>
    <property type="match status" value="1"/>
</dbReference>
<dbReference type="EC" id="2.7.13.3" evidence="2"/>
<dbReference type="Gene3D" id="1.10.287.130">
    <property type="match status" value="1"/>
</dbReference>
<dbReference type="SMART" id="SM00448">
    <property type="entry name" value="REC"/>
    <property type="match status" value="1"/>
</dbReference>
<accession>F4QHD0</accession>
<dbReference type="Pfam" id="PF00512">
    <property type="entry name" value="HisKA"/>
    <property type="match status" value="1"/>
</dbReference>
<proteinExistence type="predicted"/>
<dbReference type="GO" id="GO:0000155">
    <property type="term" value="F:phosphorelay sensor kinase activity"/>
    <property type="evidence" value="ECO:0007669"/>
    <property type="project" value="InterPro"/>
</dbReference>
<sequence>MTAMPTSLSTVTPVNLLLVDDRPENLRSLEALLRRDGLNMLKASSGTEALEILLKHDVALALLDVMMPDMDGFELAELMRGNERTRRVPIMFLTAGTTDRQRRFRGYEAGAVDFLEKPLEADVLRSKVAVFCELYLQRQQIAVQRDNLKAFAEENLRLLKESRRYANALKEADQRKDEFLATLAHELRNPLAPIRNGLQILRMSPEGERADSVRDMMDRQLTHLVRLIDDLLDVSRVSRGKIDLRMECIAIQEAITAALEASKPLIDSGGHDLTIEVPQTPLWVDGDLTRLAQIVSNLLNNAAKYTPKAAGSPSARPRPAIRSKFG</sequence>
<feature type="domain" description="Response regulatory" evidence="7">
    <location>
        <begin position="15"/>
        <end position="132"/>
    </location>
</feature>
<dbReference type="InterPro" id="IPR001789">
    <property type="entry name" value="Sig_transdc_resp-reg_receiver"/>
</dbReference>
<dbReference type="eggNOG" id="COG2205">
    <property type="taxonomic scope" value="Bacteria"/>
</dbReference>
<keyword evidence="3 4" id="KW-0597">Phosphoprotein</keyword>
<dbReference type="Gene3D" id="3.30.565.10">
    <property type="entry name" value="Histidine kinase-like ATPase, C-terminal domain"/>
    <property type="match status" value="1"/>
</dbReference>
<dbReference type="Gene3D" id="3.40.50.2300">
    <property type="match status" value="1"/>
</dbReference>
<feature type="region of interest" description="Disordered" evidence="5">
    <location>
        <begin position="306"/>
        <end position="326"/>
    </location>
</feature>
<organism evidence="8 9">
    <name type="scientific">Asticcacaulis biprosthecium C19</name>
    <dbReference type="NCBI Taxonomy" id="715226"/>
    <lineage>
        <taxon>Bacteria</taxon>
        <taxon>Pseudomonadati</taxon>
        <taxon>Pseudomonadota</taxon>
        <taxon>Alphaproteobacteria</taxon>
        <taxon>Caulobacterales</taxon>
        <taxon>Caulobacteraceae</taxon>
        <taxon>Asticcacaulis</taxon>
    </lineage>
</organism>
<dbReference type="InterPro" id="IPR036890">
    <property type="entry name" value="HATPase_C_sf"/>
</dbReference>
<evidence type="ECO:0000256" key="3">
    <source>
        <dbReference type="ARBA" id="ARBA00022553"/>
    </source>
</evidence>
<name>F4QHD0_9CAUL</name>
<dbReference type="Proteomes" id="UP000006512">
    <property type="component" value="Unassembled WGS sequence"/>
</dbReference>
<comment type="catalytic activity">
    <reaction evidence="1">
        <text>ATP + protein L-histidine = ADP + protein N-phospho-L-histidine.</text>
        <dbReference type="EC" id="2.7.13.3"/>
    </reaction>
</comment>
<evidence type="ECO:0000256" key="5">
    <source>
        <dbReference type="SAM" id="MobiDB-lite"/>
    </source>
</evidence>
<dbReference type="eggNOG" id="COG3437">
    <property type="taxonomic scope" value="Bacteria"/>
</dbReference>
<dbReference type="InterPro" id="IPR036097">
    <property type="entry name" value="HisK_dim/P_sf"/>
</dbReference>
<dbReference type="AlphaFoldDB" id="F4QHD0"/>
<dbReference type="HOGENOM" id="CLU_000445_114_72_5"/>
<gene>
    <name evidence="8" type="ORF">ABI_11040</name>
</gene>
<dbReference type="InterPro" id="IPR005467">
    <property type="entry name" value="His_kinase_dom"/>
</dbReference>
<evidence type="ECO:0000313" key="8">
    <source>
        <dbReference type="EMBL" id="EGF92667.1"/>
    </source>
</evidence>
<protein>
    <recommendedName>
        <fullName evidence="2">histidine kinase</fullName>
        <ecNumber evidence="2">2.7.13.3</ecNumber>
    </recommendedName>
</protein>
<feature type="compositionally biased region" description="Low complexity" evidence="5">
    <location>
        <begin position="309"/>
        <end position="318"/>
    </location>
</feature>
<dbReference type="EMBL" id="GL883077">
    <property type="protein sequence ID" value="EGF92667.1"/>
    <property type="molecule type" value="Genomic_DNA"/>
</dbReference>
<dbReference type="Pfam" id="PF00072">
    <property type="entry name" value="Response_reg"/>
    <property type="match status" value="1"/>
</dbReference>
<dbReference type="InterPro" id="IPR011006">
    <property type="entry name" value="CheY-like_superfamily"/>
</dbReference>
<evidence type="ECO:0000256" key="1">
    <source>
        <dbReference type="ARBA" id="ARBA00000085"/>
    </source>
</evidence>
<dbReference type="PANTHER" id="PTHR43547">
    <property type="entry name" value="TWO-COMPONENT HISTIDINE KINASE"/>
    <property type="match status" value="1"/>
</dbReference>
<dbReference type="CDD" id="cd00082">
    <property type="entry name" value="HisKA"/>
    <property type="match status" value="1"/>
</dbReference>
<evidence type="ECO:0000259" key="7">
    <source>
        <dbReference type="PROSITE" id="PS50110"/>
    </source>
</evidence>
<keyword evidence="8" id="KW-0418">Kinase</keyword>
<evidence type="ECO:0000256" key="2">
    <source>
        <dbReference type="ARBA" id="ARBA00012438"/>
    </source>
</evidence>
<dbReference type="RefSeq" id="WP_006271847.1">
    <property type="nucleotide sequence ID" value="NZ_GL883077.1"/>
</dbReference>
<dbReference type="STRING" id="715226.ABI_11040"/>
<reference evidence="9" key="1">
    <citation type="submission" date="2011-03" db="EMBL/GenBank/DDBJ databases">
        <title>Draft genome sequence of Brevundimonas diminuta.</title>
        <authorList>
            <person name="Brown P.J.B."/>
            <person name="Buechlein A."/>
            <person name="Hemmerich C."/>
            <person name="Brun Y.V."/>
        </authorList>
    </citation>
    <scope>NUCLEOTIDE SEQUENCE [LARGE SCALE GENOMIC DNA]</scope>
    <source>
        <strain evidence="9">C19</strain>
    </source>
</reference>
<dbReference type="PROSITE" id="PS50109">
    <property type="entry name" value="HIS_KIN"/>
    <property type="match status" value="1"/>
</dbReference>
<dbReference type="InterPro" id="IPR003661">
    <property type="entry name" value="HisK_dim/P_dom"/>
</dbReference>
<evidence type="ECO:0000313" key="9">
    <source>
        <dbReference type="Proteomes" id="UP000006512"/>
    </source>
</evidence>
<dbReference type="SUPFAM" id="SSF47384">
    <property type="entry name" value="Homodimeric domain of signal transducing histidine kinase"/>
    <property type="match status" value="1"/>
</dbReference>